<dbReference type="Proteomes" id="UP000749559">
    <property type="component" value="Unassembled WGS sequence"/>
</dbReference>
<dbReference type="GO" id="GO:0045944">
    <property type="term" value="P:positive regulation of transcription by RNA polymerase II"/>
    <property type="evidence" value="ECO:0007669"/>
    <property type="project" value="TreeGrafter"/>
</dbReference>
<protein>
    <submittedName>
        <fullName evidence="3">Uncharacterized protein</fullName>
    </submittedName>
</protein>
<dbReference type="Gene3D" id="3.30.50.10">
    <property type="entry name" value="Erythroid Transcription Factor GATA-1, subunit A"/>
    <property type="match status" value="1"/>
</dbReference>
<dbReference type="PRINTS" id="PR00047">
    <property type="entry name" value="STROIDFINGER"/>
</dbReference>
<feature type="region of interest" description="Disordered" evidence="2">
    <location>
        <begin position="1"/>
        <end position="21"/>
    </location>
</feature>
<evidence type="ECO:0000313" key="4">
    <source>
        <dbReference type="Proteomes" id="UP000749559"/>
    </source>
</evidence>
<feature type="compositionally biased region" description="Polar residues" evidence="2">
    <location>
        <begin position="143"/>
        <end position="155"/>
    </location>
</feature>
<keyword evidence="1" id="KW-0238">DNA-binding</keyword>
<comment type="similarity">
    <text evidence="1">Belongs to the nuclear hormone receptor family.</text>
</comment>
<keyword evidence="1" id="KW-0805">Transcription regulation</keyword>
<feature type="region of interest" description="Disordered" evidence="2">
    <location>
        <begin position="111"/>
        <end position="207"/>
    </location>
</feature>
<evidence type="ECO:0000256" key="2">
    <source>
        <dbReference type="SAM" id="MobiDB-lite"/>
    </source>
</evidence>
<keyword evidence="1" id="KW-0863">Zinc-finger</keyword>
<dbReference type="EMBL" id="CAIIXF020000005">
    <property type="protein sequence ID" value="CAH1783775.1"/>
    <property type="molecule type" value="Genomic_DNA"/>
</dbReference>
<dbReference type="OrthoDB" id="6352325at2759"/>
<dbReference type="GO" id="GO:0004879">
    <property type="term" value="F:nuclear receptor activity"/>
    <property type="evidence" value="ECO:0007669"/>
    <property type="project" value="TreeGrafter"/>
</dbReference>
<dbReference type="InterPro" id="IPR013088">
    <property type="entry name" value="Znf_NHR/GATA"/>
</dbReference>
<comment type="subcellular location">
    <subcellularLocation>
        <location evidence="1">Nucleus</location>
    </subcellularLocation>
</comment>
<dbReference type="GO" id="GO:0030154">
    <property type="term" value="P:cell differentiation"/>
    <property type="evidence" value="ECO:0007669"/>
    <property type="project" value="TreeGrafter"/>
</dbReference>
<feature type="compositionally biased region" description="Polar residues" evidence="2">
    <location>
        <begin position="167"/>
        <end position="186"/>
    </location>
</feature>
<feature type="compositionally biased region" description="Basic and acidic residues" evidence="2">
    <location>
        <begin position="1"/>
        <end position="12"/>
    </location>
</feature>
<dbReference type="PROSITE" id="PS00031">
    <property type="entry name" value="NUCLEAR_REC_DBD_1"/>
    <property type="match status" value="1"/>
</dbReference>
<keyword evidence="4" id="KW-1185">Reference proteome</keyword>
<dbReference type="InterPro" id="IPR035500">
    <property type="entry name" value="NHR-like_dom_sf"/>
</dbReference>
<feature type="compositionally biased region" description="Low complexity" evidence="2">
    <location>
        <begin position="190"/>
        <end position="206"/>
    </location>
</feature>
<keyword evidence="1" id="KW-0862">Zinc</keyword>
<dbReference type="SMART" id="SM00399">
    <property type="entry name" value="ZnF_C4"/>
    <property type="match status" value="1"/>
</dbReference>
<dbReference type="PROSITE" id="PS51843">
    <property type="entry name" value="NR_LBD"/>
    <property type="match status" value="1"/>
</dbReference>
<sequence>MMADQSEKKEVEGAANEETTGKKMKNGKEDKLCLVCGDRALGCNFDAISCESCKAFFRRNALKEKVARCLFESKCVIDVRTRRFCSYCRLQKCFTAGMKKDFILDEKEKRKRREKVLENRNKKIKTDPEMLEPSESSSNNNSGIQAQLNEPNSPLLSPGSLDGDQYPPQSTTAPVYSSSDLQSPVSIQAPPSTTTDTPSITPVKTTPLKVVSCDRDRDKIQSISSPSSPESGKELKEVMSAQNMAALAAAQSQNAAASGLFSGLNFQASFAAISGASPTLGSSGVEVQLPKLNLAQSLNAPRQKRSMVDWTNQTRQLTTAETAILIELETIYEATISPFAADSPITVEDSLTINNLVNVCDNTVRRLIKFAKRFDDFVRLNQDTQIKLLKGAVLNALLLRSVSAYDPDRDVWLTPSGEVPTAILKAATSYYKLHDEHVAYCKSMKELLQDDVRIIIILLVISLFSPECPFVSCREEVSNIQDRYVVLLKHYLEANYSYQHAKCMFPQVLLKLGELKQLGERHAKVLLEVDPKEIEPLMLEIFDLK</sequence>
<dbReference type="AlphaFoldDB" id="A0A8J1XH12"/>
<comment type="caution">
    <text evidence="3">The sequence shown here is derived from an EMBL/GenBank/DDBJ whole genome shotgun (WGS) entry which is preliminary data.</text>
</comment>
<dbReference type="PRINTS" id="PR00398">
    <property type="entry name" value="STRDHORMONER"/>
</dbReference>
<keyword evidence="1" id="KW-0804">Transcription</keyword>
<dbReference type="SUPFAM" id="SSF48508">
    <property type="entry name" value="Nuclear receptor ligand-binding domain"/>
    <property type="match status" value="1"/>
</dbReference>
<evidence type="ECO:0000256" key="1">
    <source>
        <dbReference type="RuleBase" id="RU004334"/>
    </source>
</evidence>
<keyword evidence="1" id="KW-0675">Receptor</keyword>
<dbReference type="Gene3D" id="1.10.565.10">
    <property type="entry name" value="Retinoid X Receptor"/>
    <property type="match status" value="1"/>
</dbReference>
<dbReference type="GO" id="GO:0008270">
    <property type="term" value="F:zinc ion binding"/>
    <property type="evidence" value="ECO:0007669"/>
    <property type="project" value="UniProtKB-KW"/>
</dbReference>
<dbReference type="PANTHER" id="PTHR24082">
    <property type="entry name" value="NUCLEAR HORMONE RECEPTOR"/>
    <property type="match status" value="1"/>
</dbReference>
<accession>A0A8J1XH12</accession>
<dbReference type="Pfam" id="PF00104">
    <property type="entry name" value="Hormone_recep"/>
    <property type="match status" value="1"/>
</dbReference>
<dbReference type="SMART" id="SM00430">
    <property type="entry name" value="HOLI"/>
    <property type="match status" value="1"/>
</dbReference>
<dbReference type="GO" id="GO:0005634">
    <property type="term" value="C:nucleus"/>
    <property type="evidence" value="ECO:0007669"/>
    <property type="project" value="UniProtKB-SubCell"/>
</dbReference>
<dbReference type="InterPro" id="IPR001723">
    <property type="entry name" value="Nuclear_hrmn_rcpt"/>
</dbReference>
<dbReference type="GO" id="GO:0000978">
    <property type="term" value="F:RNA polymerase II cis-regulatory region sequence-specific DNA binding"/>
    <property type="evidence" value="ECO:0007669"/>
    <property type="project" value="TreeGrafter"/>
</dbReference>
<evidence type="ECO:0000313" key="3">
    <source>
        <dbReference type="EMBL" id="CAH1783775.1"/>
    </source>
</evidence>
<keyword evidence="1" id="KW-0479">Metal-binding</keyword>
<feature type="compositionally biased region" description="Basic and acidic residues" evidence="2">
    <location>
        <begin position="115"/>
        <end position="128"/>
    </location>
</feature>
<proteinExistence type="inferred from homology"/>
<dbReference type="PANTHER" id="PTHR24082:SF283">
    <property type="entry name" value="NUCLEAR HORMONE RECEPTOR HR96"/>
    <property type="match status" value="1"/>
</dbReference>
<dbReference type="Pfam" id="PF00105">
    <property type="entry name" value="zf-C4"/>
    <property type="match status" value="1"/>
</dbReference>
<dbReference type="InterPro" id="IPR001628">
    <property type="entry name" value="Znf_hrmn_rcpt"/>
</dbReference>
<dbReference type="PROSITE" id="PS51030">
    <property type="entry name" value="NUCLEAR_REC_DBD_2"/>
    <property type="match status" value="1"/>
</dbReference>
<organism evidence="3 4">
    <name type="scientific">Owenia fusiformis</name>
    <name type="common">Polychaete worm</name>
    <dbReference type="NCBI Taxonomy" id="6347"/>
    <lineage>
        <taxon>Eukaryota</taxon>
        <taxon>Metazoa</taxon>
        <taxon>Spiralia</taxon>
        <taxon>Lophotrochozoa</taxon>
        <taxon>Annelida</taxon>
        <taxon>Polychaeta</taxon>
        <taxon>Sedentaria</taxon>
        <taxon>Canalipalpata</taxon>
        <taxon>Sabellida</taxon>
        <taxon>Oweniida</taxon>
        <taxon>Oweniidae</taxon>
        <taxon>Owenia</taxon>
    </lineage>
</organism>
<dbReference type="InterPro" id="IPR050234">
    <property type="entry name" value="Nuclear_hormone_rcpt_NR1"/>
</dbReference>
<gene>
    <name evidence="3" type="ORF">OFUS_LOCUS10079</name>
</gene>
<name>A0A8J1XH12_OWEFU</name>
<keyword evidence="1" id="KW-0539">Nucleus</keyword>
<dbReference type="SUPFAM" id="SSF57716">
    <property type="entry name" value="Glucocorticoid receptor-like (DNA-binding domain)"/>
    <property type="match status" value="1"/>
</dbReference>
<reference evidence="3" key="1">
    <citation type="submission" date="2022-03" db="EMBL/GenBank/DDBJ databases">
        <authorList>
            <person name="Martin C."/>
        </authorList>
    </citation>
    <scope>NUCLEOTIDE SEQUENCE</scope>
</reference>
<dbReference type="GO" id="GO:0000122">
    <property type="term" value="P:negative regulation of transcription by RNA polymerase II"/>
    <property type="evidence" value="ECO:0007669"/>
    <property type="project" value="TreeGrafter"/>
</dbReference>
<dbReference type="InterPro" id="IPR000536">
    <property type="entry name" value="Nucl_hrmn_rcpt_lig-bd"/>
</dbReference>